<dbReference type="OrthoDB" id="3363351at2759"/>
<evidence type="ECO:0000256" key="1">
    <source>
        <dbReference type="SAM" id="MobiDB-lite"/>
    </source>
</evidence>
<keyword evidence="3" id="KW-1185">Reference proteome</keyword>
<sequence length="545" mass="58224">MCPRPFQTIRSSILSAVSTISASRHLPIAACDHSDHAGPSPLVGTHDTVHRFGPSSGPPPRAALILELRRAIRISLTYRPQRPSQLDSARFDPSHITSIISCAPGTHRIDVRAVLRRQRIGSGDVNKYKAKASRRYNSQKGEANDAEAGSSKPGYRQRFANKYRRSASAGGGPSEEDSASGSGEDDEDHSSDDEKDDKDKDFPSLADAASGSQTNTASEDDPSNPTRGKYARRRLGESKLARLERLEAAKDPRLPDDEEPEPEVDISNLVARVAAMGDSASTQAGLAEQIARSRAQNETASDVENDIDHSLAYLHERERQRQKAKGRGGTGGDEASKHAAEALGAEADGEPVDLEALRKEKEKADAVRVLKARFQGHGVGEKRRPDAKSRVAPSIQIGPHAVPQSSNDSDVAAAATASTLSPGLTAEIESALAKTTSGETASVGSGRSSFSTTFGRRRSPLVGVAGTERERGSAQRTERIDSFLASINDRSVHGGRDPSVFSLSPQGGYTAASRSASYRDQKSTTPYSSHGELGRLESFLDDMLG</sequence>
<accession>W3VQC8</accession>
<feature type="region of interest" description="Disordered" evidence="1">
    <location>
        <begin position="375"/>
        <end position="477"/>
    </location>
</feature>
<feature type="compositionally biased region" description="Acidic residues" evidence="1">
    <location>
        <begin position="174"/>
        <end position="196"/>
    </location>
</feature>
<protein>
    <submittedName>
        <fullName evidence="2">Uncharacterized protein</fullName>
    </submittedName>
</protein>
<dbReference type="Proteomes" id="UP000019462">
    <property type="component" value="Unassembled WGS sequence"/>
</dbReference>
<feature type="region of interest" description="Disordered" evidence="1">
    <location>
        <begin position="125"/>
        <end position="265"/>
    </location>
</feature>
<feature type="compositionally biased region" description="Basic and acidic residues" evidence="1">
    <location>
        <begin position="234"/>
        <end position="255"/>
    </location>
</feature>
<feature type="region of interest" description="Disordered" evidence="1">
    <location>
        <begin position="489"/>
        <end position="545"/>
    </location>
</feature>
<dbReference type="HOGENOM" id="CLU_037148_0_0_1"/>
<feature type="compositionally biased region" description="Polar residues" evidence="1">
    <location>
        <begin position="501"/>
        <end position="516"/>
    </location>
</feature>
<feature type="compositionally biased region" description="Low complexity" evidence="1">
    <location>
        <begin position="405"/>
        <end position="421"/>
    </location>
</feature>
<feature type="region of interest" description="Disordered" evidence="1">
    <location>
        <begin position="279"/>
        <end position="351"/>
    </location>
</feature>
<comment type="caution">
    <text evidence="2">The sequence shown here is derived from an EMBL/GenBank/DDBJ whole genome shotgun (WGS) entry which is preliminary data.</text>
</comment>
<feature type="compositionally biased region" description="Basic and acidic residues" evidence="1">
    <location>
        <begin position="379"/>
        <end position="389"/>
    </location>
</feature>
<organism evidence="2 3">
    <name type="scientific">Moesziomyces aphidis</name>
    <name type="common">Pseudozyma aphidis</name>
    <dbReference type="NCBI Taxonomy" id="84754"/>
    <lineage>
        <taxon>Eukaryota</taxon>
        <taxon>Fungi</taxon>
        <taxon>Dikarya</taxon>
        <taxon>Basidiomycota</taxon>
        <taxon>Ustilaginomycotina</taxon>
        <taxon>Ustilaginomycetes</taxon>
        <taxon>Ustilaginales</taxon>
        <taxon>Ustilaginaceae</taxon>
        <taxon>Moesziomyces</taxon>
    </lineage>
</organism>
<feature type="compositionally biased region" description="Low complexity" evidence="1">
    <location>
        <begin position="444"/>
        <end position="454"/>
    </location>
</feature>
<dbReference type="EMBL" id="AWNI01000008">
    <property type="protein sequence ID" value="ETS63868.1"/>
    <property type="molecule type" value="Genomic_DNA"/>
</dbReference>
<feature type="compositionally biased region" description="Basic and acidic residues" evidence="1">
    <location>
        <begin position="306"/>
        <end position="321"/>
    </location>
</feature>
<evidence type="ECO:0000313" key="3">
    <source>
        <dbReference type="Proteomes" id="UP000019462"/>
    </source>
</evidence>
<gene>
    <name evidence="2" type="ORF">PaG_02190</name>
</gene>
<feature type="compositionally biased region" description="Basic and acidic residues" evidence="1">
    <location>
        <begin position="467"/>
        <end position="477"/>
    </location>
</feature>
<evidence type="ECO:0000313" key="2">
    <source>
        <dbReference type="EMBL" id="ETS63868.1"/>
    </source>
</evidence>
<proteinExistence type="predicted"/>
<name>W3VQC8_MOEAP</name>
<feature type="compositionally biased region" description="Polar residues" evidence="1">
    <location>
        <begin position="433"/>
        <end position="443"/>
    </location>
</feature>
<reference evidence="2 3" key="1">
    <citation type="journal article" date="2014" name="Genome Announc.">
        <title>Genome sequence of the basidiomycetous fungus Pseudozyma aphidis DSM70725, an efficient producer of biosurfactant mannosylerythritol lipids.</title>
        <authorList>
            <person name="Lorenz S."/>
            <person name="Guenther M."/>
            <person name="Grumaz C."/>
            <person name="Rupp S."/>
            <person name="Zibek S."/>
            <person name="Sohn K."/>
        </authorList>
    </citation>
    <scope>NUCLEOTIDE SEQUENCE [LARGE SCALE GENOMIC DNA]</scope>
    <source>
        <strain evidence="3">ATCC 32657 / CBS 517.83 / DSM 70725 / JCM 10318 / NBRC 10182 / NRRL Y-7954 / St-0401</strain>
    </source>
</reference>
<dbReference type="AlphaFoldDB" id="W3VQC8"/>